<keyword evidence="5" id="KW-0732">Signal</keyword>
<keyword evidence="4" id="KW-0560">Oxidoreductase</keyword>
<feature type="binding site" description="axial binding residue" evidence="3">
    <location>
        <position position="397"/>
    </location>
    <ligand>
        <name>heme</name>
        <dbReference type="ChEBI" id="CHEBI:30413"/>
    </ligand>
    <ligandPart>
        <name>Fe</name>
        <dbReference type="ChEBI" id="CHEBI:18248"/>
    </ligandPart>
</feature>
<evidence type="ECO:0008006" key="8">
    <source>
        <dbReference type="Google" id="ProtNLM"/>
    </source>
</evidence>
<protein>
    <recommendedName>
        <fullName evidence="8">Cytochrome P450</fullName>
    </recommendedName>
</protein>
<evidence type="ECO:0000256" key="3">
    <source>
        <dbReference type="PIRSR" id="PIRSR602401-1"/>
    </source>
</evidence>
<evidence type="ECO:0000256" key="1">
    <source>
        <dbReference type="ARBA" id="ARBA00001971"/>
    </source>
</evidence>
<dbReference type="GO" id="GO:0046872">
    <property type="term" value="F:metal ion binding"/>
    <property type="evidence" value="ECO:0007669"/>
    <property type="project" value="UniProtKB-KW"/>
</dbReference>
<gene>
    <name evidence="6" type="ORF">ACJMK2_036134</name>
</gene>
<organism evidence="6 7">
    <name type="scientific">Sinanodonta woodiana</name>
    <name type="common">Chinese pond mussel</name>
    <name type="synonym">Anodonta woodiana</name>
    <dbReference type="NCBI Taxonomy" id="1069815"/>
    <lineage>
        <taxon>Eukaryota</taxon>
        <taxon>Metazoa</taxon>
        <taxon>Spiralia</taxon>
        <taxon>Lophotrochozoa</taxon>
        <taxon>Mollusca</taxon>
        <taxon>Bivalvia</taxon>
        <taxon>Autobranchia</taxon>
        <taxon>Heteroconchia</taxon>
        <taxon>Palaeoheterodonta</taxon>
        <taxon>Unionida</taxon>
        <taxon>Unionoidea</taxon>
        <taxon>Unionidae</taxon>
        <taxon>Unioninae</taxon>
        <taxon>Sinanodonta</taxon>
    </lineage>
</organism>
<dbReference type="PANTHER" id="PTHR24305:SF166">
    <property type="entry name" value="CYTOCHROME P450 12A4, MITOCHONDRIAL-RELATED"/>
    <property type="match status" value="1"/>
</dbReference>
<comment type="similarity">
    <text evidence="2 4">Belongs to the cytochrome P450 family.</text>
</comment>
<keyword evidence="3 4" id="KW-0408">Iron</keyword>
<dbReference type="InterPro" id="IPR036396">
    <property type="entry name" value="Cyt_P450_sf"/>
</dbReference>
<keyword evidence="4" id="KW-0503">Monooxygenase</keyword>
<proteinExistence type="inferred from homology"/>
<evidence type="ECO:0000256" key="5">
    <source>
        <dbReference type="SAM" id="SignalP"/>
    </source>
</evidence>
<dbReference type="PROSITE" id="PS00086">
    <property type="entry name" value="CYTOCHROME_P450"/>
    <property type="match status" value="1"/>
</dbReference>
<dbReference type="InterPro" id="IPR050121">
    <property type="entry name" value="Cytochrome_P450_monoxygenase"/>
</dbReference>
<dbReference type="CDD" id="cd00302">
    <property type="entry name" value="cytochrome_P450"/>
    <property type="match status" value="1"/>
</dbReference>
<dbReference type="PRINTS" id="PR00385">
    <property type="entry name" value="P450"/>
</dbReference>
<dbReference type="InterPro" id="IPR017972">
    <property type="entry name" value="Cyt_P450_CS"/>
</dbReference>
<feature type="signal peptide" evidence="5">
    <location>
        <begin position="1"/>
        <end position="20"/>
    </location>
</feature>
<dbReference type="SUPFAM" id="SSF48264">
    <property type="entry name" value="Cytochrome P450"/>
    <property type="match status" value="1"/>
</dbReference>
<dbReference type="InterPro" id="IPR002401">
    <property type="entry name" value="Cyt_P450_E_grp-I"/>
</dbReference>
<dbReference type="Pfam" id="PF00067">
    <property type="entry name" value="p450"/>
    <property type="match status" value="1"/>
</dbReference>
<keyword evidence="3 4" id="KW-0479">Metal-binding</keyword>
<dbReference type="EMBL" id="JBJQND010000006">
    <property type="protein sequence ID" value="KAL3872966.1"/>
    <property type="molecule type" value="Genomic_DNA"/>
</dbReference>
<dbReference type="AlphaFoldDB" id="A0ABD3WHZ5"/>
<comment type="caution">
    <text evidence="6">The sequence shown here is derived from an EMBL/GenBank/DDBJ whole genome shotgun (WGS) entry which is preliminary data.</text>
</comment>
<dbReference type="PANTHER" id="PTHR24305">
    <property type="entry name" value="CYTOCHROME P450"/>
    <property type="match status" value="1"/>
</dbReference>
<evidence type="ECO:0000313" key="6">
    <source>
        <dbReference type="EMBL" id="KAL3872966.1"/>
    </source>
</evidence>
<dbReference type="Proteomes" id="UP001634394">
    <property type="component" value="Unassembled WGS sequence"/>
</dbReference>
<dbReference type="GO" id="GO:0004497">
    <property type="term" value="F:monooxygenase activity"/>
    <property type="evidence" value="ECO:0007669"/>
    <property type="project" value="UniProtKB-KW"/>
</dbReference>
<name>A0ABD3WHZ5_SINWO</name>
<dbReference type="PRINTS" id="PR00463">
    <property type="entry name" value="EP450I"/>
</dbReference>
<evidence type="ECO:0000256" key="4">
    <source>
        <dbReference type="RuleBase" id="RU000461"/>
    </source>
</evidence>
<dbReference type="InterPro" id="IPR001128">
    <property type="entry name" value="Cyt_P450"/>
</dbReference>
<evidence type="ECO:0000313" key="7">
    <source>
        <dbReference type="Proteomes" id="UP001634394"/>
    </source>
</evidence>
<reference evidence="6 7" key="1">
    <citation type="submission" date="2024-11" db="EMBL/GenBank/DDBJ databases">
        <title>Chromosome-level genome assembly of the freshwater bivalve Anodonta woodiana.</title>
        <authorList>
            <person name="Chen X."/>
        </authorList>
    </citation>
    <scope>NUCLEOTIDE SEQUENCE [LARGE SCALE GENOMIC DNA]</scope>
    <source>
        <strain evidence="6">MN2024</strain>
        <tissue evidence="6">Gills</tissue>
    </source>
</reference>
<feature type="chain" id="PRO_5044751214" description="Cytochrome P450" evidence="5">
    <location>
        <begin position="21"/>
        <end position="454"/>
    </location>
</feature>
<comment type="cofactor">
    <cofactor evidence="1 3">
        <name>heme</name>
        <dbReference type="ChEBI" id="CHEBI:30413"/>
    </cofactor>
</comment>
<evidence type="ECO:0000256" key="2">
    <source>
        <dbReference type="ARBA" id="ARBA00010617"/>
    </source>
</evidence>
<keyword evidence="7" id="KW-1185">Reference proteome</keyword>
<dbReference type="Gene3D" id="1.10.630.10">
    <property type="entry name" value="Cytochrome P450"/>
    <property type="match status" value="1"/>
</dbReference>
<accession>A0ABD3WHZ5</accession>
<keyword evidence="3 4" id="KW-0349">Heme</keyword>
<sequence>MGILHTVILGILQVWKVTLNLVSLKGNGIPEPGVVLKFLLNLVFGDEKLQKLEYLTDFYYKYGLFRYETKIYIFDPKLAHTAINKLEKGAEDYLKNSPLKETFLGSSHKSPEVRRAIASIFRKTSIEERGKLIISDVDNLSEKILRKSEKQENINITELSLQFAMDVVGHVLLDLNLFALEGRQMKLLDCLTTILHRCYALGEISDQGQEFIQANKDFEKLTTSILEDALNKEERPGEEKTFVKKLHEVCGFAQARDNMKLFLMAGSETTASTIPVILFLLTAYPELHHQIQSEADQNMEQLCKDPTISLPKTEALMKEVLRTYPIAPFISRRTFYNVTLGSVEIPANSDLIVFTWGIHRSENVWEKAKQFLPSRFLEDGLSHGGMYIPFGAGSRICIGQHLAWLELKLAVAILLHKFNFSKVPETPDLRFVVDWAHAVVHPDKDMIFKVTSRI</sequence>